<keyword evidence="5" id="KW-0256">Endoplasmic reticulum</keyword>
<dbReference type="CAZy" id="GT1">
    <property type="family name" value="Glycosyltransferase Family 1"/>
</dbReference>
<dbReference type="InParanoid" id="C1E4Z1"/>
<evidence type="ECO:0000313" key="8">
    <source>
        <dbReference type="EMBL" id="ACO63208.1"/>
    </source>
</evidence>
<dbReference type="KEGG" id="mis:MICPUN_113584"/>
<dbReference type="InterPro" id="IPR013969">
    <property type="entry name" value="Oligosacch_biosynth_Alg14"/>
</dbReference>
<proteinExistence type="inferred from homology"/>
<keyword evidence="6" id="KW-1133">Transmembrane helix</keyword>
<evidence type="ECO:0000256" key="7">
    <source>
        <dbReference type="ARBA" id="ARBA00023136"/>
    </source>
</evidence>
<dbReference type="GO" id="GO:0006488">
    <property type="term" value="P:dolichol-linked oligosaccharide biosynthetic process"/>
    <property type="evidence" value="ECO:0007669"/>
    <property type="project" value="InterPro"/>
</dbReference>
<dbReference type="EMBL" id="CP001325">
    <property type="protein sequence ID" value="ACO63208.1"/>
    <property type="molecule type" value="Genomic_DNA"/>
</dbReference>
<dbReference type="Proteomes" id="UP000002009">
    <property type="component" value="Chromosome 4"/>
</dbReference>
<sequence>MIVLGSGGHTAEMFALLRALSPRRYAPRHYVIADTDSTSLVKAEAHEAAVGEALADASDVDDDELAVSSEYSVTRIPRAREVGQGWIHSFFTTARACVGAFRAVFAEKPDAVLCNGPGTCVPIVAGAFVSRVIGIATPAVVYVESAARTKTMSLTGRILYATRLADEVFVQWEGLARRYPRAKYAGRVC</sequence>
<keyword evidence="4" id="KW-0812">Transmembrane</keyword>
<dbReference type="OrthoDB" id="17098at2759"/>
<comment type="similarity">
    <text evidence="2">Belongs to the ALG14 family.</text>
</comment>
<dbReference type="OMA" id="CRIVFIE"/>
<evidence type="ECO:0000256" key="5">
    <source>
        <dbReference type="ARBA" id="ARBA00022824"/>
    </source>
</evidence>
<dbReference type="PANTHER" id="PTHR12154:SF4">
    <property type="entry name" value="UDP-N-ACETYLGLUCOSAMINE TRANSFERASE SUBUNIT ALG14 HOMOLOG"/>
    <property type="match status" value="1"/>
</dbReference>
<dbReference type="STRING" id="296587.C1E4Z1"/>
<comment type="subcellular location">
    <subcellularLocation>
        <location evidence="1">Endoplasmic reticulum membrane</location>
        <topology evidence="1">Single-pass membrane protein</topology>
    </subcellularLocation>
</comment>
<dbReference type="PANTHER" id="PTHR12154">
    <property type="entry name" value="GLYCOSYL TRANSFERASE-RELATED"/>
    <property type="match status" value="1"/>
</dbReference>
<protein>
    <recommendedName>
        <fullName evidence="3">UDP-N-acetylglucosamine transferase subunit ALG14</fullName>
    </recommendedName>
</protein>
<gene>
    <name evidence="8" type="ORF">MICPUN_113584</name>
</gene>
<evidence type="ECO:0000256" key="3">
    <source>
        <dbReference type="ARBA" id="ARBA00017467"/>
    </source>
</evidence>
<name>C1E4Z1_MICCC</name>
<dbReference type="SUPFAM" id="SSF53756">
    <property type="entry name" value="UDP-Glycosyltransferase/glycogen phosphorylase"/>
    <property type="match status" value="1"/>
</dbReference>
<evidence type="ECO:0000313" key="9">
    <source>
        <dbReference type="Proteomes" id="UP000002009"/>
    </source>
</evidence>
<dbReference type="GO" id="GO:0004577">
    <property type="term" value="F:N-acetylglucosaminyldiphosphodolichol N-acetylglucosaminyltransferase activity"/>
    <property type="evidence" value="ECO:0007669"/>
    <property type="project" value="TreeGrafter"/>
</dbReference>
<keyword evidence="7" id="KW-0472">Membrane</keyword>
<organism evidence="8 9">
    <name type="scientific">Micromonas commoda (strain RCC299 / NOUM17 / CCMP2709)</name>
    <name type="common">Picoplanktonic green alga</name>
    <dbReference type="NCBI Taxonomy" id="296587"/>
    <lineage>
        <taxon>Eukaryota</taxon>
        <taxon>Viridiplantae</taxon>
        <taxon>Chlorophyta</taxon>
        <taxon>Mamiellophyceae</taxon>
        <taxon>Mamiellales</taxon>
        <taxon>Mamiellaceae</taxon>
        <taxon>Micromonas</taxon>
    </lineage>
</organism>
<dbReference type="Pfam" id="PF08660">
    <property type="entry name" value="Alg14"/>
    <property type="match status" value="1"/>
</dbReference>
<dbReference type="RefSeq" id="XP_002501950.1">
    <property type="nucleotide sequence ID" value="XM_002501904.1"/>
</dbReference>
<dbReference type="eggNOG" id="KOG3339">
    <property type="taxonomic scope" value="Eukaryota"/>
</dbReference>
<accession>C1E4Z1</accession>
<evidence type="ECO:0000256" key="6">
    <source>
        <dbReference type="ARBA" id="ARBA00022989"/>
    </source>
</evidence>
<keyword evidence="8" id="KW-0808">Transferase</keyword>
<keyword evidence="9" id="KW-1185">Reference proteome</keyword>
<dbReference type="Gene3D" id="3.40.50.2000">
    <property type="entry name" value="Glycogen Phosphorylase B"/>
    <property type="match status" value="1"/>
</dbReference>
<reference evidence="8 9" key="1">
    <citation type="journal article" date="2009" name="Science">
        <title>Green evolution and dynamic adaptations revealed by genomes of the marine picoeukaryotes Micromonas.</title>
        <authorList>
            <person name="Worden A.Z."/>
            <person name="Lee J.H."/>
            <person name="Mock T."/>
            <person name="Rouze P."/>
            <person name="Simmons M.P."/>
            <person name="Aerts A.L."/>
            <person name="Allen A.E."/>
            <person name="Cuvelier M.L."/>
            <person name="Derelle E."/>
            <person name="Everett M.V."/>
            <person name="Foulon E."/>
            <person name="Grimwood J."/>
            <person name="Gundlach H."/>
            <person name="Henrissat B."/>
            <person name="Napoli C."/>
            <person name="McDonald S.M."/>
            <person name="Parker M.S."/>
            <person name="Rombauts S."/>
            <person name="Salamov A."/>
            <person name="Von Dassow P."/>
            <person name="Badger J.H."/>
            <person name="Coutinho P.M."/>
            <person name="Demir E."/>
            <person name="Dubchak I."/>
            <person name="Gentemann C."/>
            <person name="Eikrem W."/>
            <person name="Gready J.E."/>
            <person name="John U."/>
            <person name="Lanier W."/>
            <person name="Lindquist E.A."/>
            <person name="Lucas S."/>
            <person name="Mayer K.F."/>
            <person name="Moreau H."/>
            <person name="Not F."/>
            <person name="Otillar R."/>
            <person name="Panaud O."/>
            <person name="Pangilinan J."/>
            <person name="Paulsen I."/>
            <person name="Piegu B."/>
            <person name="Poliakov A."/>
            <person name="Robbens S."/>
            <person name="Schmutz J."/>
            <person name="Toulza E."/>
            <person name="Wyss T."/>
            <person name="Zelensky A."/>
            <person name="Zhou K."/>
            <person name="Armbrust E.V."/>
            <person name="Bhattacharya D."/>
            <person name="Goodenough U.W."/>
            <person name="Van de Peer Y."/>
            <person name="Grigoriev I.V."/>
        </authorList>
    </citation>
    <scope>NUCLEOTIDE SEQUENCE [LARGE SCALE GENOMIC DNA]</scope>
    <source>
        <strain evidence="9">RCC299 / NOUM17</strain>
    </source>
</reference>
<dbReference type="GO" id="GO:0043541">
    <property type="term" value="C:UDP-N-acetylglucosamine transferase complex"/>
    <property type="evidence" value="ECO:0007669"/>
    <property type="project" value="TreeGrafter"/>
</dbReference>
<evidence type="ECO:0000256" key="2">
    <source>
        <dbReference type="ARBA" id="ARBA00009731"/>
    </source>
</evidence>
<dbReference type="GeneID" id="8242827"/>
<dbReference type="AlphaFoldDB" id="C1E4Z1"/>
<evidence type="ECO:0000256" key="1">
    <source>
        <dbReference type="ARBA" id="ARBA00004389"/>
    </source>
</evidence>
<evidence type="ECO:0000256" key="4">
    <source>
        <dbReference type="ARBA" id="ARBA00022692"/>
    </source>
</evidence>
<dbReference type="FunCoup" id="C1E4Z1">
    <property type="interactions" value="1499"/>
</dbReference>